<evidence type="ECO:0000256" key="1">
    <source>
        <dbReference type="ARBA" id="ARBA00004370"/>
    </source>
</evidence>
<dbReference type="Proteomes" id="UP000247540">
    <property type="component" value="Unassembled WGS sequence"/>
</dbReference>
<dbReference type="Pfam" id="PF00924">
    <property type="entry name" value="MS_channel_2nd"/>
    <property type="match status" value="1"/>
</dbReference>
<reference evidence="8 9" key="1">
    <citation type="submission" date="2018-06" db="EMBL/GenBank/DDBJ databases">
        <title>Genomic Encyclopedia of Type Strains, Phase III (KMG-III): the genomes of soil and plant-associated and newly described type strains.</title>
        <authorList>
            <person name="Whitman W."/>
        </authorList>
    </citation>
    <scope>NUCLEOTIDE SEQUENCE [LARGE SCALE GENOMIC DNA]</scope>
    <source>
        <strain evidence="8 9">CECT 7646</strain>
    </source>
</reference>
<feature type="transmembrane region" description="Helical" evidence="6">
    <location>
        <begin position="162"/>
        <end position="181"/>
    </location>
</feature>
<gene>
    <name evidence="8" type="ORF">DFQ15_11521</name>
</gene>
<feature type="transmembrane region" description="Helical" evidence="6">
    <location>
        <begin position="59"/>
        <end position="79"/>
    </location>
</feature>
<dbReference type="Gene3D" id="2.30.30.60">
    <property type="match status" value="1"/>
</dbReference>
<evidence type="ECO:0000256" key="3">
    <source>
        <dbReference type="ARBA" id="ARBA00022989"/>
    </source>
</evidence>
<keyword evidence="3 6" id="KW-1133">Transmembrane helix</keyword>
<accession>A0A318SJJ3</accession>
<keyword evidence="9" id="KW-1185">Reference proteome</keyword>
<feature type="region of interest" description="Disordered" evidence="5">
    <location>
        <begin position="349"/>
        <end position="385"/>
    </location>
</feature>
<name>A0A318SJJ3_9BURK</name>
<comment type="subcellular location">
    <subcellularLocation>
        <location evidence="1">Membrane</location>
    </subcellularLocation>
</comment>
<feature type="transmembrane region" description="Helical" evidence="6">
    <location>
        <begin position="135"/>
        <end position="156"/>
    </location>
</feature>
<comment type="caution">
    <text evidence="8">The sequence shown here is derived from an EMBL/GenBank/DDBJ whole genome shotgun (WGS) entry which is preliminary data.</text>
</comment>
<evidence type="ECO:0000256" key="5">
    <source>
        <dbReference type="SAM" id="MobiDB-lite"/>
    </source>
</evidence>
<dbReference type="PANTHER" id="PTHR30566:SF25">
    <property type="entry name" value="INNER MEMBRANE PROTEIN"/>
    <property type="match status" value="1"/>
</dbReference>
<evidence type="ECO:0000256" key="4">
    <source>
        <dbReference type="ARBA" id="ARBA00023136"/>
    </source>
</evidence>
<organism evidence="8 9">
    <name type="scientific">Xylophilus ampelinus</name>
    <dbReference type="NCBI Taxonomy" id="54067"/>
    <lineage>
        <taxon>Bacteria</taxon>
        <taxon>Pseudomonadati</taxon>
        <taxon>Pseudomonadota</taxon>
        <taxon>Betaproteobacteria</taxon>
        <taxon>Burkholderiales</taxon>
        <taxon>Xylophilus</taxon>
    </lineage>
</organism>
<feature type="domain" description="Mechanosensitive ion channel MscS" evidence="7">
    <location>
        <begin position="184"/>
        <end position="250"/>
    </location>
</feature>
<dbReference type="InterPro" id="IPR023408">
    <property type="entry name" value="MscS_beta-dom_sf"/>
</dbReference>
<dbReference type="AlphaFoldDB" id="A0A318SJJ3"/>
<dbReference type="PANTHER" id="PTHR30566">
    <property type="entry name" value="YNAI-RELATED MECHANOSENSITIVE ION CHANNEL"/>
    <property type="match status" value="1"/>
</dbReference>
<keyword evidence="4 6" id="KW-0472">Membrane</keyword>
<evidence type="ECO:0000256" key="2">
    <source>
        <dbReference type="ARBA" id="ARBA00022692"/>
    </source>
</evidence>
<feature type="compositionally biased region" description="Low complexity" evidence="5">
    <location>
        <begin position="361"/>
        <end position="385"/>
    </location>
</feature>
<dbReference type="EMBL" id="QJTC01000015">
    <property type="protein sequence ID" value="PYE76154.1"/>
    <property type="molecule type" value="Genomic_DNA"/>
</dbReference>
<protein>
    <submittedName>
        <fullName evidence="8">Small-conductance mechanosensitive channel</fullName>
    </submittedName>
</protein>
<dbReference type="Gene3D" id="1.10.287.1260">
    <property type="match status" value="1"/>
</dbReference>
<dbReference type="GO" id="GO:0008381">
    <property type="term" value="F:mechanosensitive monoatomic ion channel activity"/>
    <property type="evidence" value="ECO:0007669"/>
    <property type="project" value="UniProtKB-ARBA"/>
</dbReference>
<sequence length="385" mass="41948">MFDMAHLSQFSPWVATAAAALLAALGALAVYRVGGLVLLRATQFMPVVHTTIRTCRRSARLVVVLAALQLVWQAAANGMTMIDTMRHLNGLLLIGAFTWLAIDAINGLADGVVAQHPYDVDDNLQARRIMTQARVLARTATLVALVAGLAMMLMTFPGARQVGASLLASAGVIGIVAGLAAKPVFSNLIAGLQIALAQPIRIDDVLIVQGEWGRVEEITGTYVVLKIWDDRRLIIPLQWFIENPFQNWTRTGSELLGAVFFSVDFGMPIAPLRAELERLVPTLPEFDGRFFNLQVTDTTEHTMQLRVLVTAQSSDKAFDLRCRVREAMIDFMQREYPQFLPTLRVQHREHEAPPMSRETPAGLSGQMAGSAAQAGLAATASVPQA</sequence>
<dbReference type="GO" id="GO:0016020">
    <property type="term" value="C:membrane"/>
    <property type="evidence" value="ECO:0007669"/>
    <property type="project" value="UniProtKB-SubCell"/>
</dbReference>
<keyword evidence="2 6" id="KW-0812">Transmembrane</keyword>
<evidence type="ECO:0000256" key="6">
    <source>
        <dbReference type="SAM" id="Phobius"/>
    </source>
</evidence>
<evidence type="ECO:0000259" key="7">
    <source>
        <dbReference type="Pfam" id="PF00924"/>
    </source>
</evidence>
<evidence type="ECO:0000313" key="9">
    <source>
        <dbReference type="Proteomes" id="UP000247540"/>
    </source>
</evidence>
<feature type="transmembrane region" description="Helical" evidence="6">
    <location>
        <begin position="12"/>
        <end position="39"/>
    </location>
</feature>
<dbReference type="InterPro" id="IPR006685">
    <property type="entry name" value="MscS_channel_2nd"/>
</dbReference>
<evidence type="ECO:0000313" key="8">
    <source>
        <dbReference type="EMBL" id="PYE76154.1"/>
    </source>
</evidence>
<dbReference type="InterPro" id="IPR010920">
    <property type="entry name" value="LSM_dom_sf"/>
</dbReference>
<feature type="transmembrane region" description="Helical" evidence="6">
    <location>
        <begin position="91"/>
        <end position="114"/>
    </location>
</feature>
<proteinExistence type="predicted"/>
<dbReference type="SUPFAM" id="SSF50182">
    <property type="entry name" value="Sm-like ribonucleoproteins"/>
    <property type="match status" value="1"/>
</dbReference>